<dbReference type="Gene3D" id="3.10.580.10">
    <property type="entry name" value="CBS-domain"/>
    <property type="match status" value="1"/>
</dbReference>
<dbReference type="PANTHER" id="PTHR12064">
    <property type="entry name" value="METAL TRANSPORTER CNNM"/>
    <property type="match status" value="1"/>
</dbReference>
<feature type="transmembrane region" description="Helical" evidence="4">
    <location>
        <begin position="20"/>
        <end position="44"/>
    </location>
</feature>
<feature type="compositionally biased region" description="Low complexity" evidence="3">
    <location>
        <begin position="200"/>
        <end position="211"/>
    </location>
</feature>
<feature type="compositionally biased region" description="Basic and acidic residues" evidence="3">
    <location>
        <begin position="275"/>
        <end position="290"/>
    </location>
</feature>
<dbReference type="GO" id="GO:0005737">
    <property type="term" value="C:cytoplasm"/>
    <property type="evidence" value="ECO:0007669"/>
    <property type="project" value="TreeGrafter"/>
</dbReference>
<proteinExistence type="predicted"/>
<keyword evidence="7" id="KW-1185">Reference proteome</keyword>
<dbReference type="PROSITE" id="PS51846">
    <property type="entry name" value="CNNM"/>
    <property type="match status" value="1"/>
</dbReference>
<keyword evidence="1" id="KW-0677">Repeat</keyword>
<keyword evidence="2 4" id="KW-1133">Transmembrane helix</keyword>
<accession>A0A8J5X468</accession>
<name>A0A8J5X468_DIALT</name>
<dbReference type="InterPro" id="IPR002550">
    <property type="entry name" value="CNNM"/>
</dbReference>
<comment type="caution">
    <text evidence="6">The sequence shown here is derived from an EMBL/GenBank/DDBJ whole genome shotgun (WGS) entry which is preliminary data.</text>
</comment>
<evidence type="ECO:0000256" key="3">
    <source>
        <dbReference type="SAM" id="MobiDB-lite"/>
    </source>
</evidence>
<dbReference type="InterPro" id="IPR045095">
    <property type="entry name" value="ACDP"/>
</dbReference>
<feature type="region of interest" description="Disordered" evidence="3">
    <location>
        <begin position="736"/>
        <end position="755"/>
    </location>
</feature>
<evidence type="ECO:0000256" key="1">
    <source>
        <dbReference type="ARBA" id="ARBA00022737"/>
    </source>
</evidence>
<sequence length="992" mass="99177">MVEAHIVPSAATAELEMALSLLAVVLCVIIGGLMSGLTVGLLSLDPLNLKVIEQNGSPQDKANAAKVRPLIEQHHLLLVTLLLTNATAMESLPLFLDRLVPQWAAVALSVTLVLLFGEVIPQAICTGPNRLAIGAALVPLVRACILITAIVSYPLAKLLDCALGDEHGGKLYARGELKALIGLHVSHGAPGGGGGGGPAGQRAARGRTGSAQHGGTGGEGGGGALADAERGEGSTGRAHCARQSSAARPGAHTAHSTTGDGGDGDAATLGAARAEPLRDGARGADSEGAHAPRRSSLAQPSRDGADGADVGGQLEAAGGLLPEEATIISQVLDAPYKFAHDAMVLWEDAVLIENNAALDAAMLTRVVRSGRSRLPVFEAPDVNDIRGLLLVNHLVELNGAECRPLSSLPLVRPVIVSPYTPLFALLDEFQKGRCHMALVTEQWQLARACIDARLGHLPPGAGADARDGGADGLAERLRQSGRWMDPAVCFLGLVTIEDVLEELIGEEIEDEADLARRAAGGTASGASTPRSPGGRASGDGNTVVAGHSSRELLSTRQLRVHYAQTQRQPRMHQPAAARSAAAPAAAAELRALSPHAHRSAVRPLLALPAADGTSHLSVRVPARRGTRPSSASGAGGESPLSVSRTGGEAAGLGSGAHSPAEPTLPLVETFAAAAAAEAAAAAAAAATPNPPHSVSAGDGGGGGASAPVGGGLGEAAIVRLVLKWERRMRRRLTGAAAAGVGAHGDGASSELAGGPGGAGVPPALAAERALRRASSALNAARVWRAAAAASSGVPPAPLGSAATFTAPSLLPGGGVVAGAGTLGTAGELAGEVARTRWQALAGGYDGSCASNGSNGSCALRPSSARALRPPNAGVAGGACTRAPEEAGAPIARGRTRLLRLATLPSLLAGGAPPSPAAMLGGALALVGGASAGVGACAGAGLEGGEYGRLIDEPVNPADRPAAHAPIDAMRRIEDDSEFFAAMLSRARGGPEP</sequence>
<reference evidence="6" key="1">
    <citation type="submission" date="2021-05" db="EMBL/GenBank/DDBJ databases">
        <title>The genome of the haptophyte Pavlova lutheri (Diacronema luteri, Pavlovales) - a model for lipid biosynthesis in eukaryotic algae.</title>
        <authorList>
            <person name="Hulatt C.J."/>
            <person name="Posewitz M.C."/>
        </authorList>
    </citation>
    <scope>NUCLEOTIDE SEQUENCE</scope>
    <source>
        <strain evidence="6">NIVA-4/92</strain>
    </source>
</reference>
<evidence type="ECO:0000259" key="5">
    <source>
        <dbReference type="PROSITE" id="PS51846"/>
    </source>
</evidence>
<feature type="region of interest" description="Disordered" evidence="3">
    <location>
        <begin position="616"/>
        <end position="661"/>
    </location>
</feature>
<dbReference type="AlphaFoldDB" id="A0A8J5X468"/>
<feature type="transmembrane region" description="Helical" evidence="4">
    <location>
        <begin position="132"/>
        <end position="156"/>
    </location>
</feature>
<gene>
    <name evidence="6" type="ORF">KFE25_011957</name>
</gene>
<dbReference type="InterPro" id="IPR046342">
    <property type="entry name" value="CBS_dom_sf"/>
</dbReference>
<keyword evidence="2 4" id="KW-0812">Transmembrane</keyword>
<feature type="compositionally biased region" description="Low complexity" evidence="3">
    <location>
        <begin position="736"/>
        <end position="752"/>
    </location>
</feature>
<dbReference type="OrthoDB" id="5353557at2759"/>
<feature type="region of interest" description="Disordered" evidence="3">
    <location>
        <begin position="563"/>
        <end position="582"/>
    </location>
</feature>
<feature type="compositionally biased region" description="Gly residues" evidence="3">
    <location>
        <begin position="697"/>
        <end position="708"/>
    </location>
</feature>
<dbReference type="Proteomes" id="UP000751190">
    <property type="component" value="Unassembled WGS sequence"/>
</dbReference>
<dbReference type="PANTHER" id="PTHR12064:SF97">
    <property type="entry name" value="METAL TRANSPORTER CNNM-5"/>
    <property type="match status" value="1"/>
</dbReference>
<feature type="compositionally biased region" description="Low complexity" evidence="3">
    <location>
        <begin position="517"/>
        <end position="531"/>
    </location>
</feature>
<evidence type="ECO:0000256" key="4">
    <source>
        <dbReference type="SAM" id="Phobius"/>
    </source>
</evidence>
<dbReference type="GO" id="GO:0010960">
    <property type="term" value="P:magnesium ion homeostasis"/>
    <property type="evidence" value="ECO:0007669"/>
    <property type="project" value="InterPro"/>
</dbReference>
<dbReference type="GO" id="GO:0016020">
    <property type="term" value="C:membrane"/>
    <property type="evidence" value="ECO:0007669"/>
    <property type="project" value="UniProtKB-UniRule"/>
</dbReference>
<dbReference type="EMBL" id="JAGTXO010000060">
    <property type="protein sequence ID" value="KAG8457891.1"/>
    <property type="molecule type" value="Genomic_DNA"/>
</dbReference>
<protein>
    <recommendedName>
        <fullName evidence="5">CNNM transmembrane domain-containing protein</fullName>
    </recommendedName>
</protein>
<feature type="region of interest" description="Disordered" evidence="3">
    <location>
        <begin position="517"/>
        <end position="550"/>
    </location>
</feature>
<feature type="region of interest" description="Disordered" evidence="3">
    <location>
        <begin position="687"/>
        <end position="708"/>
    </location>
</feature>
<dbReference type="GO" id="GO:0030026">
    <property type="term" value="P:intracellular manganese ion homeostasis"/>
    <property type="evidence" value="ECO:0007669"/>
    <property type="project" value="TreeGrafter"/>
</dbReference>
<organism evidence="6 7">
    <name type="scientific">Diacronema lutheri</name>
    <name type="common">Unicellular marine alga</name>
    <name type="synonym">Monochrysis lutheri</name>
    <dbReference type="NCBI Taxonomy" id="2081491"/>
    <lineage>
        <taxon>Eukaryota</taxon>
        <taxon>Haptista</taxon>
        <taxon>Haptophyta</taxon>
        <taxon>Pavlovophyceae</taxon>
        <taxon>Pavlovales</taxon>
        <taxon>Pavlovaceae</taxon>
        <taxon>Diacronema</taxon>
    </lineage>
</organism>
<dbReference type="Pfam" id="PF01595">
    <property type="entry name" value="CNNM"/>
    <property type="match status" value="1"/>
</dbReference>
<feature type="transmembrane region" description="Helical" evidence="4">
    <location>
        <begin position="102"/>
        <end position="120"/>
    </location>
</feature>
<keyword evidence="2 4" id="KW-0472">Membrane</keyword>
<evidence type="ECO:0000256" key="2">
    <source>
        <dbReference type="PROSITE-ProRule" id="PRU01193"/>
    </source>
</evidence>
<feature type="compositionally biased region" description="Gly residues" evidence="3">
    <location>
        <begin position="212"/>
        <end position="224"/>
    </location>
</feature>
<evidence type="ECO:0000313" key="7">
    <source>
        <dbReference type="Proteomes" id="UP000751190"/>
    </source>
</evidence>
<evidence type="ECO:0000313" key="6">
    <source>
        <dbReference type="EMBL" id="KAG8457891.1"/>
    </source>
</evidence>
<dbReference type="SUPFAM" id="SSF54631">
    <property type="entry name" value="CBS-domain pair"/>
    <property type="match status" value="1"/>
</dbReference>
<feature type="region of interest" description="Disordered" evidence="3">
    <location>
        <begin position="191"/>
        <end position="311"/>
    </location>
</feature>
<feature type="domain" description="CNNM transmembrane" evidence="5">
    <location>
        <begin position="13"/>
        <end position="198"/>
    </location>
</feature>